<dbReference type="EMBL" id="CH445367">
    <property type="protein sequence ID" value="EAT76462.2"/>
    <property type="molecule type" value="Genomic_DNA"/>
</dbReference>
<feature type="signal peptide" evidence="1">
    <location>
        <begin position="1"/>
        <end position="19"/>
    </location>
</feature>
<dbReference type="Proteomes" id="UP000001055">
    <property type="component" value="Unassembled WGS sequence"/>
</dbReference>
<organism evidence="2 3">
    <name type="scientific">Phaeosphaeria nodorum (strain SN15 / ATCC MYA-4574 / FGSC 10173)</name>
    <name type="common">Glume blotch fungus</name>
    <name type="synonym">Parastagonospora nodorum</name>
    <dbReference type="NCBI Taxonomy" id="321614"/>
    <lineage>
        <taxon>Eukaryota</taxon>
        <taxon>Fungi</taxon>
        <taxon>Dikarya</taxon>
        <taxon>Ascomycota</taxon>
        <taxon>Pezizomycotina</taxon>
        <taxon>Dothideomycetes</taxon>
        <taxon>Pleosporomycetidae</taxon>
        <taxon>Pleosporales</taxon>
        <taxon>Pleosporineae</taxon>
        <taxon>Phaeosphaeriaceae</taxon>
        <taxon>Parastagonospora</taxon>
    </lineage>
</organism>
<sequence length="352" mass="36833">MILSRTATLLVALPLLVHAANIDYKKAWTAAGDRLPDFSYAGYHQSEIALPALSRPATKTLTPSSGDQSSVIQTALDSVAKSGGGVVELKAGTYTVSHGLLIDNQTTLRGVGPGKTILELKDLIEDAIIMGNSSGKPKMGKPIPITDDYVPAGTQTVHVADAGGLTVGMHVMPCEMGVENLSIRLSPSCSGTRLGAGKCDRYGVVISSWTTDSWLRNLDLTGFNGFINTQKSSSRLTITNVVMNRDGLTDNGAGYALDISIEGTQVLVHNCKTAGGEGTKSYGIATKTLTAGPNACIGYEAQQPVVSMEPHQRWAHGFLLEGSTNAAVVLRDRAGAGTGQGLSINNGNEHAL</sequence>
<dbReference type="VEuPathDB" id="FungiDB:JI435_160900"/>
<dbReference type="AlphaFoldDB" id="Q0TWF1"/>
<dbReference type="GeneID" id="5983148"/>
<accession>Q0TWF1</accession>
<proteinExistence type="predicted"/>
<feature type="chain" id="PRO_5004177471" evidence="1">
    <location>
        <begin position="20"/>
        <end position="352"/>
    </location>
</feature>
<dbReference type="Gene3D" id="2.160.20.10">
    <property type="entry name" value="Single-stranded right-handed beta-helix, Pectin lyase-like"/>
    <property type="match status" value="1"/>
</dbReference>
<dbReference type="eggNOG" id="ENOG502RYVX">
    <property type="taxonomic scope" value="Eukaryota"/>
</dbReference>
<dbReference type="STRING" id="321614.Q0TWF1"/>
<evidence type="ECO:0000256" key="1">
    <source>
        <dbReference type="SAM" id="SignalP"/>
    </source>
</evidence>
<dbReference type="InParanoid" id="Q0TWF1"/>
<evidence type="ECO:0000313" key="2">
    <source>
        <dbReference type="EMBL" id="EAT76462.2"/>
    </source>
</evidence>
<keyword evidence="1" id="KW-0732">Signal</keyword>
<protein>
    <submittedName>
        <fullName evidence="2">Uncharacterized protein</fullName>
    </submittedName>
</protein>
<name>Q0TWF1_PHANO</name>
<dbReference type="KEGG" id="pno:SNOG_16090"/>
<dbReference type="InterPro" id="IPR011050">
    <property type="entry name" value="Pectin_lyase_fold/virulence"/>
</dbReference>
<dbReference type="HOGENOM" id="CLU_027946_0_0_1"/>
<dbReference type="RefSeq" id="XP_001806218.1">
    <property type="nucleotide sequence ID" value="XM_001806166.1"/>
</dbReference>
<gene>
    <name evidence="2" type="ORF">SNOG_16090</name>
</gene>
<dbReference type="SUPFAM" id="SSF51126">
    <property type="entry name" value="Pectin lyase-like"/>
    <property type="match status" value="1"/>
</dbReference>
<dbReference type="InterPro" id="IPR012334">
    <property type="entry name" value="Pectin_lyas_fold"/>
</dbReference>
<reference evidence="3" key="1">
    <citation type="journal article" date="2007" name="Plant Cell">
        <title>Dothideomycete-plant interactions illuminated by genome sequencing and EST analysis of the wheat pathogen Stagonospora nodorum.</title>
        <authorList>
            <person name="Hane J.K."/>
            <person name="Lowe R.G."/>
            <person name="Solomon P.S."/>
            <person name="Tan K.C."/>
            <person name="Schoch C.L."/>
            <person name="Spatafora J.W."/>
            <person name="Crous P.W."/>
            <person name="Kodira C."/>
            <person name="Birren B.W."/>
            <person name="Galagan J.E."/>
            <person name="Torriani S.F."/>
            <person name="McDonald B.A."/>
            <person name="Oliver R.P."/>
        </authorList>
    </citation>
    <scope>NUCLEOTIDE SEQUENCE [LARGE SCALE GENOMIC DNA]</scope>
    <source>
        <strain evidence="3">SN15 / ATCC MYA-4574 / FGSC 10173</strain>
    </source>
</reference>
<evidence type="ECO:0000313" key="3">
    <source>
        <dbReference type="Proteomes" id="UP000001055"/>
    </source>
</evidence>